<dbReference type="SUPFAM" id="SSF69572">
    <property type="entry name" value="Activating enzymes of the ubiquitin-like proteins"/>
    <property type="match status" value="1"/>
</dbReference>
<dbReference type="InterPro" id="IPR035985">
    <property type="entry name" value="Ubiquitin-activating_enz"/>
</dbReference>
<evidence type="ECO:0000313" key="4">
    <source>
        <dbReference type="Proteomes" id="UP001595805"/>
    </source>
</evidence>
<feature type="domain" description="THIF-type NAD/FAD binding fold" evidence="2">
    <location>
        <begin position="108"/>
        <end position="245"/>
    </location>
</feature>
<dbReference type="CDD" id="cd01483">
    <property type="entry name" value="E1_enzyme_family"/>
    <property type="match status" value="1"/>
</dbReference>
<organism evidence="3 4">
    <name type="scientific">Algoriphagus namhaensis</name>
    <dbReference type="NCBI Taxonomy" id="915353"/>
    <lineage>
        <taxon>Bacteria</taxon>
        <taxon>Pseudomonadati</taxon>
        <taxon>Bacteroidota</taxon>
        <taxon>Cytophagia</taxon>
        <taxon>Cytophagales</taxon>
        <taxon>Cyclobacteriaceae</taxon>
        <taxon>Algoriphagus</taxon>
    </lineage>
</organism>
<evidence type="ECO:0000256" key="1">
    <source>
        <dbReference type="SAM" id="Coils"/>
    </source>
</evidence>
<proteinExistence type="predicted"/>
<dbReference type="Pfam" id="PF00899">
    <property type="entry name" value="ThiF"/>
    <property type="match status" value="1"/>
</dbReference>
<protein>
    <submittedName>
        <fullName evidence="3">Rv1355c family protein</fullName>
    </submittedName>
</protein>
<dbReference type="Gene3D" id="3.40.109.10">
    <property type="entry name" value="NADH Oxidase"/>
    <property type="match status" value="1"/>
</dbReference>
<dbReference type="SUPFAM" id="SSF55469">
    <property type="entry name" value="FMN-dependent nitroreductase-like"/>
    <property type="match status" value="1"/>
</dbReference>
<dbReference type="InterPro" id="IPR000594">
    <property type="entry name" value="ThiF_NAD_FAD-bd"/>
</dbReference>
<dbReference type="NCBIfam" id="NF005901">
    <property type="entry name" value="PRK07877.1"/>
    <property type="match status" value="1"/>
</dbReference>
<comment type="caution">
    <text evidence="3">The sequence shown here is derived from an EMBL/GenBank/DDBJ whole genome shotgun (WGS) entry which is preliminary data.</text>
</comment>
<name>A0ABV8AYA9_9BACT</name>
<dbReference type="InterPro" id="IPR000415">
    <property type="entry name" value="Nitroreductase-like"/>
</dbReference>
<keyword evidence="4" id="KW-1185">Reference proteome</keyword>
<dbReference type="PANTHER" id="PTHR43267">
    <property type="entry name" value="TRNA THREONYLCARBAMOYLADENOSINE DEHYDRATASE"/>
    <property type="match status" value="1"/>
</dbReference>
<keyword evidence="1" id="KW-0175">Coiled coil</keyword>
<gene>
    <name evidence="3" type="ORF">ACFOSV_17055</name>
</gene>
<evidence type="ECO:0000259" key="2">
    <source>
        <dbReference type="Pfam" id="PF00899"/>
    </source>
</evidence>
<dbReference type="EMBL" id="JBHRZS010000007">
    <property type="protein sequence ID" value="MFC3881907.1"/>
    <property type="molecule type" value="Genomic_DNA"/>
</dbReference>
<sequence>MPEFDLASQIAPEILNPRNQSDLRRIDSLIDDSSVLVLDTIRSQVSDLIKANFPEQSFTISELKIKVEDFFKENNQDTFGNWVYYPWKRTLVKVLAKQDFIKVRTTRNLYKITREEQSELEKKKIGIVGLSVGLSVALAIALERGCGELRIADFDILELSNLNRLNSGITTLGLEKSVIAARQITEIDPYLKVVVYRNGINESNIDEFLKADGGLDLLIDECDSLDIKFLLRYRAKYHEIPVMMETSDRGMVDIERFDLEPNRAIFHGMVPDVELSSLRELTSKEKVSYVLKITGLETLSPRMKASLLEIGQSITSWPQLASGVFLGGASMGHLSRKLLLGGEVSSGRFYVDFDELISDNVYESKLEDKALEPVQTVFPWEGIQISIPDNIIQSAYKLNEEELKNLLGKANLAPSGGNIQPWFWIFDKKGILHLFHDEKRSESMLDYKGIGSLIAFGGALENLRLEASLHGFEIEIIDQIQNFGQNHIASIRFISKRKQPIQVPHFELARGISLRCTNRKNTDRYILPKQHLNQLIKYAEEEGLGFEVIDQPDKMQRLAKVVGGMDRLRFFHDQGLVDFINEVRWNKEEAEKTKDGIDISTLELGGTELAAMGLLKDPRTVKFFRKFFMGYGLTKISKDSILSASAIGLLRIPNFEVSGYLKAGKVIQRIWIKANLMGYSFQPITAMLFIFQMIDKEEESGFSEKELAEVKELRDELNNLYNISDDWEDVFMFRINRAGEPSVRSFRRPVEDSLLILQ</sequence>
<dbReference type="Gene3D" id="3.40.50.720">
    <property type="entry name" value="NAD(P)-binding Rossmann-like Domain"/>
    <property type="match status" value="1"/>
</dbReference>
<feature type="coiled-coil region" evidence="1">
    <location>
        <begin position="703"/>
        <end position="730"/>
    </location>
</feature>
<accession>A0ABV8AYA9</accession>
<reference evidence="4" key="1">
    <citation type="journal article" date="2019" name="Int. J. Syst. Evol. Microbiol.">
        <title>The Global Catalogue of Microorganisms (GCM) 10K type strain sequencing project: providing services to taxonomists for standard genome sequencing and annotation.</title>
        <authorList>
            <consortium name="The Broad Institute Genomics Platform"/>
            <consortium name="The Broad Institute Genome Sequencing Center for Infectious Disease"/>
            <person name="Wu L."/>
            <person name="Ma J."/>
        </authorList>
    </citation>
    <scope>NUCLEOTIDE SEQUENCE [LARGE SCALE GENOMIC DNA]</scope>
    <source>
        <strain evidence="4">CCUG 60523</strain>
    </source>
</reference>
<dbReference type="InterPro" id="IPR045886">
    <property type="entry name" value="ThiF/MoeB/HesA"/>
</dbReference>
<dbReference type="RefSeq" id="WP_377907260.1">
    <property type="nucleotide sequence ID" value="NZ_JBHRZS010000007.1"/>
</dbReference>
<evidence type="ECO:0000313" key="3">
    <source>
        <dbReference type="EMBL" id="MFC3881907.1"/>
    </source>
</evidence>
<dbReference type="Proteomes" id="UP001595805">
    <property type="component" value="Unassembled WGS sequence"/>
</dbReference>
<dbReference type="PANTHER" id="PTHR43267:SF3">
    <property type="entry name" value="THIF PROTEIN"/>
    <property type="match status" value="1"/>
</dbReference>